<feature type="transmembrane region" description="Helical" evidence="7">
    <location>
        <begin position="295"/>
        <end position="316"/>
    </location>
</feature>
<keyword evidence="5 7" id="KW-0472">Membrane</keyword>
<feature type="transmembrane region" description="Helical" evidence="7">
    <location>
        <begin position="531"/>
        <end position="550"/>
    </location>
</feature>
<evidence type="ECO:0000313" key="9">
    <source>
        <dbReference type="EMBL" id="KAK3679250.1"/>
    </source>
</evidence>
<keyword evidence="3 7" id="KW-0812">Transmembrane</keyword>
<evidence type="ECO:0000259" key="8">
    <source>
        <dbReference type="PROSITE" id="PS50850"/>
    </source>
</evidence>
<feature type="domain" description="Major facilitator superfamily (MFS) profile" evidence="8">
    <location>
        <begin position="68"/>
        <end position="555"/>
    </location>
</feature>
<dbReference type="InterPro" id="IPR005829">
    <property type="entry name" value="Sugar_transporter_CS"/>
</dbReference>
<dbReference type="PANTHER" id="PTHR23501">
    <property type="entry name" value="MAJOR FACILITATOR SUPERFAMILY"/>
    <property type="match status" value="1"/>
</dbReference>
<dbReference type="EMBL" id="JAUTXT010000002">
    <property type="protein sequence ID" value="KAK3679250.1"/>
    <property type="molecule type" value="Genomic_DNA"/>
</dbReference>
<evidence type="ECO:0000256" key="4">
    <source>
        <dbReference type="ARBA" id="ARBA00022989"/>
    </source>
</evidence>
<dbReference type="InterPro" id="IPR036259">
    <property type="entry name" value="MFS_trans_sf"/>
</dbReference>
<accession>A0AAE0WVX7</accession>
<dbReference type="PROSITE" id="PS00216">
    <property type="entry name" value="SUGAR_TRANSPORT_1"/>
    <property type="match status" value="1"/>
</dbReference>
<reference evidence="9" key="1">
    <citation type="submission" date="2023-07" db="EMBL/GenBank/DDBJ databases">
        <title>Black Yeasts Isolated from many extreme environments.</title>
        <authorList>
            <person name="Coleine C."/>
            <person name="Stajich J.E."/>
            <person name="Selbmann L."/>
        </authorList>
    </citation>
    <scope>NUCLEOTIDE SEQUENCE</scope>
    <source>
        <strain evidence="9">CCFEE 5485</strain>
    </source>
</reference>
<gene>
    <name evidence="9" type="ORF">LTR78_000811</name>
</gene>
<evidence type="ECO:0000256" key="6">
    <source>
        <dbReference type="SAM" id="MobiDB-lite"/>
    </source>
</evidence>
<dbReference type="SUPFAM" id="SSF103473">
    <property type="entry name" value="MFS general substrate transporter"/>
    <property type="match status" value="1"/>
</dbReference>
<protein>
    <recommendedName>
        <fullName evidence="8">Major facilitator superfamily (MFS) profile domain-containing protein</fullName>
    </recommendedName>
</protein>
<feature type="transmembrane region" description="Helical" evidence="7">
    <location>
        <begin position="190"/>
        <end position="210"/>
    </location>
</feature>
<keyword evidence="4 7" id="KW-1133">Transmembrane helix</keyword>
<name>A0AAE0WVX7_9PEZI</name>
<dbReference type="InterPro" id="IPR020846">
    <property type="entry name" value="MFS_dom"/>
</dbReference>
<feature type="compositionally biased region" description="Basic and acidic residues" evidence="6">
    <location>
        <begin position="36"/>
        <end position="50"/>
    </location>
</feature>
<comment type="caution">
    <text evidence="9">The sequence shown here is derived from an EMBL/GenBank/DDBJ whole genome shotgun (WGS) entry which is preliminary data.</text>
</comment>
<dbReference type="GO" id="GO:0005886">
    <property type="term" value="C:plasma membrane"/>
    <property type="evidence" value="ECO:0007669"/>
    <property type="project" value="TreeGrafter"/>
</dbReference>
<feature type="transmembrane region" description="Helical" evidence="7">
    <location>
        <begin position="157"/>
        <end position="178"/>
    </location>
</feature>
<comment type="subcellular location">
    <subcellularLocation>
        <location evidence="1">Membrane</location>
        <topology evidence="1">Multi-pass membrane protein</topology>
    </subcellularLocation>
</comment>
<keyword evidence="2" id="KW-0813">Transport</keyword>
<evidence type="ECO:0000256" key="7">
    <source>
        <dbReference type="SAM" id="Phobius"/>
    </source>
</evidence>
<feature type="compositionally biased region" description="Basic and acidic residues" evidence="6">
    <location>
        <begin position="1"/>
        <end position="18"/>
    </location>
</feature>
<sequence length="591" mass="64501">MEKATEQRHSNGKGHEVDAEQGANYGIGHAEAPMMQHREDDDRADEAKGRNADQMDRKYWLSVNYIGTMFAIGMAFMGGIGGFGLVAPILGTIDVDLGPSPNINWVPLVNICGGAVFFLMVGKLSDIFGRRWFFILGSVLGLLGSITGAVAMNVNTIIGAEVLIGVAVAFQQSFFWAVAELVPMKYRYFANSYCYLMTIPSSPLSARVAYSFLQYPGTWRNSFYFLIAINVVSILSWWAFYHPPTFSMLHRKKLARDLLLHFDWIGVLLYSAGLIIFIFGLNWGGVLYPWESPQVLATTVIGGITLFVALPIWELFVKKRGKEPYLPLHLFKNVRYMAAAWNNGLGAEYDVGTLAGLTAMAFVFAQVCHGFVEWITGPKWGTRGAALCGCALMTACATDLGNRPLTIGLLIPGAFCMGLVEGISTTTSTFHLRSQEEIGEGGGLCGSIRNFTSAIAVAIYTATLSNRLDKTIPQYVAPVALRMGLPQGSLQSLYAAVQGKASYDLVNGLTPAIKEAVQYPWQEAFIKAGGTVFLVSAAFSGTALILSLFFTNNDKNTLDFVASNVHGKAMERQYATEHKEFRRSSLTGAES</sequence>
<dbReference type="Gene3D" id="1.20.1250.20">
    <property type="entry name" value="MFS general substrate transporter like domains"/>
    <property type="match status" value="1"/>
</dbReference>
<dbReference type="GO" id="GO:0022857">
    <property type="term" value="F:transmembrane transporter activity"/>
    <property type="evidence" value="ECO:0007669"/>
    <property type="project" value="InterPro"/>
</dbReference>
<organism evidence="9 10">
    <name type="scientific">Recurvomyces mirabilis</name>
    <dbReference type="NCBI Taxonomy" id="574656"/>
    <lineage>
        <taxon>Eukaryota</taxon>
        <taxon>Fungi</taxon>
        <taxon>Dikarya</taxon>
        <taxon>Ascomycota</taxon>
        <taxon>Pezizomycotina</taxon>
        <taxon>Dothideomycetes</taxon>
        <taxon>Dothideomycetidae</taxon>
        <taxon>Mycosphaerellales</taxon>
        <taxon>Teratosphaeriaceae</taxon>
        <taxon>Recurvomyces</taxon>
    </lineage>
</organism>
<dbReference type="Pfam" id="PF06609">
    <property type="entry name" value="TRI12"/>
    <property type="match status" value="2"/>
</dbReference>
<dbReference type="InterPro" id="IPR010573">
    <property type="entry name" value="MFS_Str1/Tri12-like"/>
</dbReference>
<feature type="transmembrane region" description="Helical" evidence="7">
    <location>
        <begin position="262"/>
        <end position="283"/>
    </location>
</feature>
<feature type="transmembrane region" description="Helical" evidence="7">
    <location>
        <begin position="222"/>
        <end position="241"/>
    </location>
</feature>
<feature type="transmembrane region" description="Helical" evidence="7">
    <location>
        <begin position="65"/>
        <end position="91"/>
    </location>
</feature>
<feature type="region of interest" description="Disordered" evidence="6">
    <location>
        <begin position="1"/>
        <end position="50"/>
    </location>
</feature>
<feature type="transmembrane region" description="Helical" evidence="7">
    <location>
        <begin position="103"/>
        <end position="121"/>
    </location>
</feature>
<evidence type="ECO:0000256" key="5">
    <source>
        <dbReference type="ARBA" id="ARBA00023136"/>
    </source>
</evidence>
<evidence type="ECO:0000256" key="3">
    <source>
        <dbReference type="ARBA" id="ARBA00022692"/>
    </source>
</evidence>
<feature type="transmembrane region" description="Helical" evidence="7">
    <location>
        <begin position="133"/>
        <end position="151"/>
    </location>
</feature>
<proteinExistence type="predicted"/>
<keyword evidence="10" id="KW-1185">Reference proteome</keyword>
<dbReference type="PANTHER" id="PTHR23501:SF109">
    <property type="entry name" value="MAJOR FACILITATOR SUPERFAMILY (MFS) PROFILE DOMAIN-CONTAINING PROTEIN-RELATED"/>
    <property type="match status" value="1"/>
</dbReference>
<evidence type="ECO:0000313" key="10">
    <source>
        <dbReference type="Proteomes" id="UP001274830"/>
    </source>
</evidence>
<dbReference type="PROSITE" id="PS50850">
    <property type="entry name" value="MFS"/>
    <property type="match status" value="1"/>
</dbReference>
<dbReference type="Proteomes" id="UP001274830">
    <property type="component" value="Unassembled WGS sequence"/>
</dbReference>
<dbReference type="AlphaFoldDB" id="A0AAE0WVX7"/>
<evidence type="ECO:0000256" key="1">
    <source>
        <dbReference type="ARBA" id="ARBA00004141"/>
    </source>
</evidence>
<evidence type="ECO:0000256" key="2">
    <source>
        <dbReference type="ARBA" id="ARBA00022448"/>
    </source>
</evidence>